<evidence type="ECO:0000259" key="7">
    <source>
        <dbReference type="Pfam" id="PF04932"/>
    </source>
</evidence>
<protein>
    <submittedName>
        <fullName evidence="8">O-antigen ligase family protein</fullName>
    </submittedName>
</protein>
<organism evidence="8 9">
    <name type="scientific">Micromonospora vulcania</name>
    <dbReference type="NCBI Taxonomy" id="1441873"/>
    <lineage>
        <taxon>Bacteria</taxon>
        <taxon>Bacillati</taxon>
        <taxon>Actinomycetota</taxon>
        <taxon>Actinomycetes</taxon>
        <taxon>Micromonosporales</taxon>
        <taxon>Micromonosporaceae</taxon>
        <taxon>Micromonospora</taxon>
    </lineage>
</organism>
<keyword evidence="4 6" id="KW-0472">Membrane</keyword>
<keyword evidence="8" id="KW-0436">Ligase</keyword>
<feature type="transmembrane region" description="Helical" evidence="6">
    <location>
        <begin position="243"/>
        <end position="261"/>
    </location>
</feature>
<feature type="transmembrane region" description="Helical" evidence="6">
    <location>
        <begin position="100"/>
        <end position="119"/>
    </location>
</feature>
<keyword evidence="3 6" id="KW-1133">Transmembrane helix</keyword>
<evidence type="ECO:0000313" key="9">
    <source>
        <dbReference type="Proteomes" id="UP001596226"/>
    </source>
</evidence>
<feature type="transmembrane region" description="Helical" evidence="6">
    <location>
        <begin position="321"/>
        <end position="346"/>
    </location>
</feature>
<dbReference type="EMBL" id="JBHSQS010000002">
    <property type="protein sequence ID" value="MFC5922298.1"/>
    <property type="molecule type" value="Genomic_DNA"/>
</dbReference>
<evidence type="ECO:0000256" key="6">
    <source>
        <dbReference type="SAM" id="Phobius"/>
    </source>
</evidence>
<name>A0ABW1GZL8_9ACTN</name>
<proteinExistence type="predicted"/>
<evidence type="ECO:0000256" key="5">
    <source>
        <dbReference type="SAM" id="MobiDB-lite"/>
    </source>
</evidence>
<dbReference type="PANTHER" id="PTHR37422">
    <property type="entry name" value="TEICHURONIC ACID BIOSYNTHESIS PROTEIN TUAE"/>
    <property type="match status" value="1"/>
</dbReference>
<dbReference type="InterPro" id="IPR007016">
    <property type="entry name" value="O-antigen_ligase-rel_domated"/>
</dbReference>
<feature type="compositionally biased region" description="Low complexity" evidence="5">
    <location>
        <begin position="1"/>
        <end position="22"/>
    </location>
</feature>
<feature type="transmembrane region" description="Helical" evidence="6">
    <location>
        <begin position="126"/>
        <end position="146"/>
    </location>
</feature>
<feature type="transmembrane region" description="Helical" evidence="6">
    <location>
        <begin position="358"/>
        <end position="375"/>
    </location>
</feature>
<feature type="transmembrane region" description="Helical" evidence="6">
    <location>
        <begin position="196"/>
        <end position="215"/>
    </location>
</feature>
<dbReference type="Proteomes" id="UP001596226">
    <property type="component" value="Unassembled WGS sequence"/>
</dbReference>
<feature type="region of interest" description="Disordered" evidence="5">
    <location>
        <begin position="402"/>
        <end position="430"/>
    </location>
</feature>
<reference evidence="9" key="1">
    <citation type="journal article" date="2019" name="Int. J. Syst. Evol. Microbiol.">
        <title>The Global Catalogue of Microorganisms (GCM) 10K type strain sequencing project: providing services to taxonomists for standard genome sequencing and annotation.</title>
        <authorList>
            <consortium name="The Broad Institute Genomics Platform"/>
            <consortium name="The Broad Institute Genome Sequencing Center for Infectious Disease"/>
            <person name="Wu L."/>
            <person name="Ma J."/>
        </authorList>
    </citation>
    <scope>NUCLEOTIDE SEQUENCE [LARGE SCALE GENOMIC DNA]</scope>
    <source>
        <strain evidence="9">CGMCC 4.7144</strain>
    </source>
</reference>
<sequence length="430" mass="44492">MSPRIGAGSAPGGAVAATPAGSGQRGWRTTATTLAVGLLCVAAYQASSANAWLIVLAASAAAILVSCRIPRPRLPDVLAVAVAAWAQLTVLWTSDVAQTRSVALAYTSACVLFLAVRHVATTPGRLLAVGGSYIVGCAIAAWHLIIEARGPGGRASAMDMAVRFGIEGTNINFTAYSSVTAFVLALGLLKIRAQPRLVRIGLTVALPVLASGVFLNRTKGALVALLLVVVYALLSELIPRAMWVAAAAVVPTLLLTVPLGLGQSALRWADGTIGSAATGDVLSRVEMWRYASSYWWDALWVGGGAGIFELGNPLGIRPHNAVLAVAVDLGLVGLLGVAALFAAVLATRAAQCPVGLRIAGLFLVGGFPIWLTGVWEFERGPWLALALLSMLPVQVAARRMEGEPARRVTRPPGRFGARPPVPVASGTVSN</sequence>
<dbReference type="GO" id="GO:0016874">
    <property type="term" value="F:ligase activity"/>
    <property type="evidence" value="ECO:0007669"/>
    <property type="project" value="UniProtKB-KW"/>
</dbReference>
<dbReference type="Pfam" id="PF04932">
    <property type="entry name" value="Wzy_C"/>
    <property type="match status" value="1"/>
</dbReference>
<evidence type="ECO:0000313" key="8">
    <source>
        <dbReference type="EMBL" id="MFC5922298.1"/>
    </source>
</evidence>
<feature type="transmembrane region" description="Helical" evidence="6">
    <location>
        <begin position="27"/>
        <end position="45"/>
    </location>
</feature>
<feature type="region of interest" description="Disordered" evidence="5">
    <location>
        <begin position="1"/>
        <end position="26"/>
    </location>
</feature>
<feature type="domain" description="O-antigen ligase-related" evidence="7">
    <location>
        <begin position="208"/>
        <end position="337"/>
    </location>
</feature>
<keyword evidence="9" id="KW-1185">Reference proteome</keyword>
<evidence type="ECO:0000256" key="1">
    <source>
        <dbReference type="ARBA" id="ARBA00004141"/>
    </source>
</evidence>
<gene>
    <name evidence="8" type="ORF">ACFQGL_02940</name>
</gene>
<keyword evidence="2 6" id="KW-0812">Transmembrane</keyword>
<dbReference type="PANTHER" id="PTHR37422:SF13">
    <property type="entry name" value="LIPOPOLYSACCHARIDE BIOSYNTHESIS PROTEIN PA4999-RELATED"/>
    <property type="match status" value="1"/>
</dbReference>
<accession>A0ABW1GZL8</accession>
<comment type="subcellular location">
    <subcellularLocation>
        <location evidence="1">Membrane</location>
        <topology evidence="1">Multi-pass membrane protein</topology>
    </subcellularLocation>
</comment>
<feature type="transmembrane region" description="Helical" evidence="6">
    <location>
        <begin position="381"/>
        <end position="397"/>
    </location>
</feature>
<feature type="transmembrane region" description="Helical" evidence="6">
    <location>
        <begin position="221"/>
        <end position="238"/>
    </location>
</feature>
<dbReference type="InterPro" id="IPR051533">
    <property type="entry name" value="WaaL-like"/>
</dbReference>
<evidence type="ECO:0000256" key="4">
    <source>
        <dbReference type="ARBA" id="ARBA00023136"/>
    </source>
</evidence>
<evidence type="ECO:0000256" key="3">
    <source>
        <dbReference type="ARBA" id="ARBA00022989"/>
    </source>
</evidence>
<evidence type="ECO:0000256" key="2">
    <source>
        <dbReference type="ARBA" id="ARBA00022692"/>
    </source>
</evidence>
<feature type="transmembrane region" description="Helical" evidence="6">
    <location>
        <begin position="171"/>
        <end position="189"/>
    </location>
</feature>
<comment type="caution">
    <text evidence="8">The sequence shown here is derived from an EMBL/GenBank/DDBJ whole genome shotgun (WGS) entry which is preliminary data.</text>
</comment>